<evidence type="ECO:0000256" key="3">
    <source>
        <dbReference type="SAM" id="SignalP"/>
    </source>
</evidence>
<accession>A0A0F0I377</accession>
<dbReference type="InterPro" id="IPR036318">
    <property type="entry name" value="FAD-bd_PCMH-like_sf"/>
</dbReference>
<protein>
    <submittedName>
        <fullName evidence="5">FAD binding domain protein</fullName>
    </submittedName>
</protein>
<dbReference type="AlphaFoldDB" id="A0A0F0I377"/>
<evidence type="ECO:0000313" key="5">
    <source>
        <dbReference type="EMBL" id="KJK62224.1"/>
    </source>
</evidence>
<dbReference type="InterPro" id="IPR016169">
    <property type="entry name" value="FAD-bd_PCMH_sub2"/>
</dbReference>
<comment type="similarity">
    <text evidence="1">Belongs to the oxygen-dependent FAD-linked oxidoreductase family.</text>
</comment>
<evidence type="ECO:0000256" key="2">
    <source>
        <dbReference type="ARBA" id="ARBA00023002"/>
    </source>
</evidence>
<dbReference type="PANTHER" id="PTHR13878:SF91">
    <property type="entry name" value="FAD BINDING DOMAIN PROTEIN (AFU_ORTHOLOGUE AFUA_6G12070)-RELATED"/>
    <property type="match status" value="1"/>
</dbReference>
<dbReference type="InterPro" id="IPR012951">
    <property type="entry name" value="BBE"/>
</dbReference>
<comment type="caution">
    <text evidence="5">The sequence shown here is derived from an EMBL/GenBank/DDBJ whole genome shotgun (WGS) entry which is preliminary data.</text>
</comment>
<dbReference type="PANTHER" id="PTHR13878">
    <property type="entry name" value="GULONOLACTONE OXIDASE"/>
    <property type="match status" value="1"/>
</dbReference>
<dbReference type="Proteomes" id="UP000033540">
    <property type="component" value="Unassembled WGS sequence"/>
</dbReference>
<keyword evidence="3" id="KW-0732">Signal</keyword>
<dbReference type="InterPro" id="IPR006094">
    <property type="entry name" value="Oxid_FAD_bind_N"/>
</dbReference>
<evidence type="ECO:0000313" key="6">
    <source>
        <dbReference type="Proteomes" id="UP000033540"/>
    </source>
</evidence>
<feature type="domain" description="FAD-binding PCMH-type" evidence="4">
    <location>
        <begin position="121"/>
        <end position="306"/>
    </location>
</feature>
<organism evidence="5 6">
    <name type="scientific">Aspergillus parasiticus (strain ATCC 56775 / NRRL 5862 / SRRC 143 / SU-1)</name>
    <dbReference type="NCBI Taxonomy" id="1403190"/>
    <lineage>
        <taxon>Eukaryota</taxon>
        <taxon>Fungi</taxon>
        <taxon>Dikarya</taxon>
        <taxon>Ascomycota</taxon>
        <taxon>Pezizomycotina</taxon>
        <taxon>Eurotiomycetes</taxon>
        <taxon>Eurotiomycetidae</taxon>
        <taxon>Eurotiales</taxon>
        <taxon>Aspergillaceae</taxon>
        <taxon>Aspergillus</taxon>
        <taxon>Aspergillus subgen. Circumdati</taxon>
    </lineage>
</organism>
<dbReference type="SUPFAM" id="SSF56176">
    <property type="entry name" value="FAD-binding/transporter-associated domain-like"/>
    <property type="match status" value="1"/>
</dbReference>
<proteinExistence type="inferred from homology"/>
<dbReference type="OrthoDB" id="9983560at2759"/>
<dbReference type="GO" id="GO:0071949">
    <property type="term" value="F:FAD binding"/>
    <property type="evidence" value="ECO:0007669"/>
    <property type="project" value="InterPro"/>
</dbReference>
<sequence>MLGLISLVLAASRLTSALECKCSPSDPCWPSDSEWASLNKTTSGHLVRTVPLGAVCYQTESVYNPEACTTVLANWSTSAFHSADPASIDDPMWANNSCNPIYSNGTSLTGNIHAGNKGCSIGNYPPFVVNATEPGHVQAALKFARRWNLRLNIKNTGHGSERSTAHGSLSIWTHNLKQIQFHENFQPQSCKTRTRLNEVQMAATLGAGVQDGELFKAMSKHKAIAVGGTNADVGVVGWATGGGHGLATGNYGMGADNIIEAVIVTPAGEVVTANACQNKDLFWAIRGGGGGTFGVILSVTLKAYPMPSVTLVDLSMSAKNGTRPSSWYRFVARAHAYLDLLQEAGVHGYYTMGGGSLALQGALLIYDAKNGTVENLLAPMRRFFDASNATATSNLTPLVTLPWYELVEMMPTTESVGTKQSVRASRFIPRRVVKDDIELFAEALETITSHPGPLNDGVSPPSISGTMTGSRMPVDNALNPAWRDSVVHIITSQSWDESLPPAVADQVVHNMTYQKGYALRQLAPDTGAYFNEANANEPNWQWSFFGDHYHRLESIKQKYDPEGLLWCRQCVGSESWTEQEDGRLCRAF</sequence>
<feature type="signal peptide" evidence="3">
    <location>
        <begin position="1"/>
        <end position="17"/>
    </location>
</feature>
<dbReference type="EMBL" id="JZEE01000627">
    <property type="protein sequence ID" value="KJK62224.1"/>
    <property type="molecule type" value="Genomic_DNA"/>
</dbReference>
<dbReference type="Pfam" id="PF01565">
    <property type="entry name" value="FAD_binding_4"/>
    <property type="match status" value="1"/>
</dbReference>
<feature type="chain" id="PRO_5002442718" evidence="3">
    <location>
        <begin position="18"/>
        <end position="588"/>
    </location>
</feature>
<dbReference type="InterPro" id="IPR016166">
    <property type="entry name" value="FAD-bd_PCMH"/>
</dbReference>
<dbReference type="STRING" id="1403190.A0A0F0I377"/>
<dbReference type="Pfam" id="PF08031">
    <property type="entry name" value="BBE"/>
    <property type="match status" value="1"/>
</dbReference>
<evidence type="ECO:0000256" key="1">
    <source>
        <dbReference type="ARBA" id="ARBA00005466"/>
    </source>
</evidence>
<dbReference type="GO" id="GO:0016491">
    <property type="term" value="F:oxidoreductase activity"/>
    <property type="evidence" value="ECO:0007669"/>
    <property type="project" value="UniProtKB-KW"/>
</dbReference>
<dbReference type="PROSITE" id="PS51387">
    <property type="entry name" value="FAD_PCMH"/>
    <property type="match status" value="1"/>
</dbReference>
<keyword evidence="2" id="KW-0560">Oxidoreductase</keyword>
<gene>
    <name evidence="5" type="ORF">P875_00095547</name>
</gene>
<dbReference type="InterPro" id="IPR050432">
    <property type="entry name" value="FAD-linked_Oxidoreductases_BP"/>
</dbReference>
<evidence type="ECO:0000259" key="4">
    <source>
        <dbReference type="PROSITE" id="PS51387"/>
    </source>
</evidence>
<reference evidence="5 6" key="1">
    <citation type="submission" date="2015-02" db="EMBL/GenBank/DDBJ databases">
        <title>Draft genome sequence of Aspergillus parasiticus SU-1.</title>
        <authorList>
            <person name="Yu J."/>
            <person name="Fedorova N."/>
            <person name="Yin Y."/>
            <person name="Losada L."/>
            <person name="Zafar N."/>
            <person name="Taujale R."/>
            <person name="Ehrlich K.C."/>
            <person name="Bhatnagar D."/>
            <person name="Cleveland T.E."/>
            <person name="Bennett J.W."/>
            <person name="Nierman W.C."/>
        </authorList>
    </citation>
    <scope>NUCLEOTIDE SEQUENCE [LARGE SCALE GENOMIC DNA]</scope>
    <source>
        <strain evidence="6">ATCC 56775 / NRRL 5862 / SRRC 143 / SU-1</strain>
    </source>
</reference>
<dbReference type="Gene3D" id="3.30.465.10">
    <property type="match status" value="2"/>
</dbReference>
<name>A0A0F0I377_ASPPU</name>